<gene>
    <name evidence="2" type="ORF">NCTC13316_03106</name>
</gene>
<dbReference type="RefSeq" id="WP_115332648.1">
    <property type="nucleotide sequence ID" value="NZ_CAAAHP010000013.1"/>
</dbReference>
<dbReference type="Gene3D" id="1.10.10.10">
    <property type="entry name" value="Winged helix-like DNA-binding domain superfamily/Winged helix DNA-binding domain"/>
    <property type="match status" value="1"/>
</dbReference>
<dbReference type="EMBL" id="UGOD01000002">
    <property type="protein sequence ID" value="STX81237.1"/>
    <property type="molecule type" value="Genomic_DNA"/>
</dbReference>
<sequence length="457" mass="53276">MGNLCSIFHAHFGRLADYTKSHNKAVFLDKCIFWWQISNYTLNDGEIWFTRTLSQIANDLTLSERSISRYLEEFEQKGLIERACKLSASTKNGFRVTKRLYIRVTQKLLDLIQIKEETTKSTDAHAKSCSFLNQDGEIEKDKKSVFINKETDHNNPVNSTVSFEANVEKLFKPLNNQPFYPIYQIEKLIGERVGERTKNYIKGMMNNLRQAHQVHFSSPEQTFAEIIFTLTNQPQLKQVETIQHKVQIIAKLLREKRWRTPKGFYNHADYGQYFKQALDKLAIDRTEQGASSLMAPHSDKSRLLKQKQDALGNIQRAIHSEKRYLELALQEQQKGIDKKALLDSIKRQLNRLEEEAFSLTKDIMTLEQELEPAFKKGPDRRRKKTQQLNQLQDKADALRLTMSQQFEKLCETIESLPKGHQEIDTQQQIYDALQTKLIELENSISELEYQLYNHQAA</sequence>
<evidence type="ECO:0000313" key="2">
    <source>
        <dbReference type="EMBL" id="STX81237.1"/>
    </source>
</evidence>
<evidence type="ECO:0000256" key="1">
    <source>
        <dbReference type="SAM" id="Coils"/>
    </source>
</evidence>
<name>A0A378K943_9GAMM</name>
<accession>A0A378K943</accession>
<keyword evidence="3" id="KW-1185">Reference proteome</keyword>
<dbReference type="AlphaFoldDB" id="A0A378K943"/>
<protein>
    <submittedName>
        <fullName evidence="2">Uncharacterized protein</fullName>
    </submittedName>
</protein>
<dbReference type="Proteomes" id="UP000254794">
    <property type="component" value="Unassembled WGS sequence"/>
</dbReference>
<evidence type="ECO:0000313" key="3">
    <source>
        <dbReference type="Proteomes" id="UP000254794"/>
    </source>
</evidence>
<dbReference type="OrthoDB" id="5652910at2"/>
<keyword evidence="1" id="KW-0175">Coiled coil</keyword>
<organism evidence="2 3">
    <name type="scientific">Legionella busanensis</name>
    <dbReference type="NCBI Taxonomy" id="190655"/>
    <lineage>
        <taxon>Bacteria</taxon>
        <taxon>Pseudomonadati</taxon>
        <taxon>Pseudomonadota</taxon>
        <taxon>Gammaproteobacteria</taxon>
        <taxon>Legionellales</taxon>
        <taxon>Legionellaceae</taxon>
        <taxon>Legionella</taxon>
    </lineage>
</organism>
<dbReference type="InterPro" id="IPR036388">
    <property type="entry name" value="WH-like_DNA-bd_sf"/>
</dbReference>
<reference evidence="2 3" key="1">
    <citation type="submission" date="2018-06" db="EMBL/GenBank/DDBJ databases">
        <authorList>
            <consortium name="Pathogen Informatics"/>
            <person name="Doyle S."/>
        </authorList>
    </citation>
    <scope>NUCLEOTIDE SEQUENCE [LARGE SCALE GENOMIC DNA]</scope>
    <source>
        <strain evidence="2 3">NCTC13316</strain>
    </source>
</reference>
<feature type="coiled-coil region" evidence="1">
    <location>
        <begin position="335"/>
        <end position="450"/>
    </location>
</feature>
<proteinExistence type="predicted"/>